<gene>
    <name evidence="7" type="ORF">MICPUN_55501</name>
</gene>
<dbReference type="PANTHER" id="PTHR46551">
    <property type="entry name" value="SAP DOMAIN-CONTAINING RIBONUCLEOPROTEIN"/>
    <property type="match status" value="1"/>
</dbReference>
<dbReference type="InterPro" id="IPR003034">
    <property type="entry name" value="SAP_dom"/>
</dbReference>
<keyword evidence="3" id="KW-0863">Zinc-finger</keyword>
<evidence type="ECO:0000256" key="2">
    <source>
        <dbReference type="ARBA" id="ARBA00046328"/>
    </source>
</evidence>
<organism evidence="7 8">
    <name type="scientific">Micromonas commoda (strain RCC299 / NOUM17 / CCMP2709)</name>
    <name type="common">Picoplanktonic green alga</name>
    <dbReference type="NCBI Taxonomy" id="296587"/>
    <lineage>
        <taxon>Eukaryota</taxon>
        <taxon>Viridiplantae</taxon>
        <taxon>Chlorophyta</taxon>
        <taxon>Mamiellophyceae</taxon>
        <taxon>Mamiellales</taxon>
        <taxon>Mamiellaceae</taxon>
        <taxon>Micromonas</taxon>
    </lineage>
</organism>
<dbReference type="Pfam" id="PF00098">
    <property type="entry name" value="zf-CCHC"/>
    <property type="match status" value="1"/>
</dbReference>
<dbReference type="GO" id="GO:0003676">
    <property type="term" value="F:nucleic acid binding"/>
    <property type="evidence" value="ECO:0007669"/>
    <property type="project" value="InterPro"/>
</dbReference>
<comment type="similarity">
    <text evidence="2">Belongs to the SAP domain-containing ribonucleoprotein family.</text>
</comment>
<evidence type="ECO:0008006" key="9">
    <source>
        <dbReference type="Google" id="ProtNLM"/>
    </source>
</evidence>
<feature type="domain" description="SAP" evidence="6">
    <location>
        <begin position="21"/>
        <end position="55"/>
    </location>
</feature>
<dbReference type="Pfam" id="PF02037">
    <property type="entry name" value="SAP"/>
    <property type="match status" value="1"/>
</dbReference>
<dbReference type="EMBL" id="CP001574">
    <property type="protein sequence ID" value="ACO68985.1"/>
    <property type="molecule type" value="Genomic_DNA"/>
</dbReference>
<dbReference type="InterPro" id="IPR052240">
    <property type="entry name" value="SAP_domain_ribonucleoprotein"/>
</dbReference>
<dbReference type="InterPro" id="IPR036875">
    <property type="entry name" value="Znf_CCHC_sf"/>
</dbReference>
<dbReference type="PANTHER" id="PTHR46551:SF1">
    <property type="entry name" value="SAP DOMAIN-CONTAINING RIBONUCLEOPROTEIN"/>
    <property type="match status" value="1"/>
</dbReference>
<keyword evidence="8" id="KW-1185">Reference proteome</keyword>
<feature type="region of interest" description="Disordered" evidence="4">
    <location>
        <begin position="244"/>
        <end position="302"/>
    </location>
</feature>
<evidence type="ECO:0000313" key="8">
    <source>
        <dbReference type="Proteomes" id="UP000002009"/>
    </source>
</evidence>
<dbReference type="PROSITE" id="PS50800">
    <property type="entry name" value="SAP"/>
    <property type="match status" value="1"/>
</dbReference>
<proteinExistence type="inferred from homology"/>
<evidence type="ECO:0000256" key="4">
    <source>
        <dbReference type="SAM" id="MobiDB-lite"/>
    </source>
</evidence>
<feature type="compositionally biased region" description="Acidic residues" evidence="4">
    <location>
        <begin position="65"/>
        <end position="78"/>
    </location>
</feature>
<dbReference type="GO" id="GO:0008270">
    <property type="term" value="F:zinc ion binding"/>
    <property type="evidence" value="ECO:0007669"/>
    <property type="project" value="UniProtKB-KW"/>
</dbReference>
<dbReference type="Gene3D" id="4.10.60.10">
    <property type="entry name" value="Zinc finger, CCHC-type"/>
    <property type="match status" value="1"/>
</dbReference>
<dbReference type="SUPFAM" id="SSF57756">
    <property type="entry name" value="Retrovirus zinc finger-like domains"/>
    <property type="match status" value="1"/>
</dbReference>
<dbReference type="GeneID" id="8250646"/>
<dbReference type="PROSITE" id="PS50158">
    <property type="entry name" value="ZF_CCHC"/>
    <property type="match status" value="1"/>
</dbReference>
<keyword evidence="3" id="KW-0479">Metal-binding</keyword>
<name>C1FEM5_MICCC</name>
<dbReference type="SMART" id="SM00343">
    <property type="entry name" value="ZnF_C2HC"/>
    <property type="match status" value="1"/>
</dbReference>
<evidence type="ECO:0000256" key="1">
    <source>
        <dbReference type="ARBA" id="ARBA00022553"/>
    </source>
</evidence>
<feature type="compositionally biased region" description="Basic and acidic residues" evidence="4">
    <location>
        <begin position="276"/>
        <end position="294"/>
    </location>
</feature>
<dbReference type="SUPFAM" id="SSF68906">
    <property type="entry name" value="SAP domain"/>
    <property type="match status" value="1"/>
</dbReference>
<evidence type="ECO:0000259" key="5">
    <source>
        <dbReference type="PROSITE" id="PS50158"/>
    </source>
</evidence>
<protein>
    <recommendedName>
        <fullName evidence="9">CCHC-type domain-containing protein</fullName>
    </recommendedName>
</protein>
<keyword evidence="3" id="KW-0862">Zinc</keyword>
<evidence type="ECO:0000313" key="7">
    <source>
        <dbReference type="EMBL" id="ACO68985.1"/>
    </source>
</evidence>
<dbReference type="Proteomes" id="UP000002009">
    <property type="component" value="Chromosome 1"/>
</dbReference>
<dbReference type="OrthoDB" id="79455at2759"/>
<dbReference type="SMART" id="SM00513">
    <property type="entry name" value="SAP"/>
    <property type="match status" value="1"/>
</dbReference>
<dbReference type="KEGG" id="mis:MICPUN_55501"/>
<dbReference type="OMA" id="YKKMKVQ"/>
<dbReference type="Gene3D" id="1.10.720.30">
    <property type="entry name" value="SAP domain"/>
    <property type="match status" value="1"/>
</dbReference>
<feature type="domain" description="CCHC-type" evidence="5">
    <location>
        <begin position="232"/>
        <end position="245"/>
    </location>
</feature>
<keyword evidence="1" id="KW-0597">Phosphoprotein</keyword>
<dbReference type="RefSeq" id="XP_002507727.1">
    <property type="nucleotide sequence ID" value="XM_002507681.1"/>
</dbReference>
<sequence>MGDILTYKKMKVQASDSLTFQRDEWQIELRDACEEKGLDNTGIKAVLLERLEKALDDAETIPPDDIAELEDIPDEDNSAPDAGDPVDLDLRNPPTSSLDTPNIDDSSHTLFSPEYTGTTSNMFVETVKNDDEFEVQRSALVAAIEADLEKRKARADRFGITWELSAFDIERLECAKRGLPFPRTKAADSDGKKLGSPQKQLGKSLADAENGGRASRFGVNVRGKRAKKADVCRNCGKRGHWAKDCWAPGAGAGGPGNQKRTSQDITMQNQHQKEKRKPDVTIDADDKKRSRSDRFGFGMEGLAKDPDFKAKLAARAARFAEN</sequence>
<dbReference type="AlphaFoldDB" id="C1FEM5"/>
<feature type="region of interest" description="Disordered" evidence="4">
    <location>
        <begin position="57"/>
        <end position="115"/>
    </location>
</feature>
<feature type="compositionally biased region" description="Polar residues" evidence="4">
    <location>
        <begin position="93"/>
        <end position="115"/>
    </location>
</feature>
<feature type="compositionally biased region" description="Polar residues" evidence="4">
    <location>
        <begin position="258"/>
        <end position="270"/>
    </location>
</feature>
<feature type="region of interest" description="Disordered" evidence="4">
    <location>
        <begin position="181"/>
        <end position="211"/>
    </location>
</feature>
<dbReference type="InParanoid" id="C1FEM5"/>
<evidence type="ECO:0000259" key="6">
    <source>
        <dbReference type="PROSITE" id="PS50800"/>
    </source>
</evidence>
<dbReference type="GO" id="GO:0016973">
    <property type="term" value="P:poly(A)+ mRNA export from nucleus"/>
    <property type="evidence" value="ECO:0007669"/>
    <property type="project" value="TreeGrafter"/>
</dbReference>
<accession>C1FEM5</accession>
<dbReference type="InterPro" id="IPR036361">
    <property type="entry name" value="SAP_dom_sf"/>
</dbReference>
<dbReference type="STRING" id="296587.C1FEM5"/>
<dbReference type="GO" id="GO:0005634">
    <property type="term" value="C:nucleus"/>
    <property type="evidence" value="ECO:0007669"/>
    <property type="project" value="TreeGrafter"/>
</dbReference>
<reference evidence="7 8" key="1">
    <citation type="journal article" date="2009" name="Science">
        <title>Green evolution and dynamic adaptations revealed by genomes of the marine picoeukaryotes Micromonas.</title>
        <authorList>
            <person name="Worden A.Z."/>
            <person name="Lee J.H."/>
            <person name="Mock T."/>
            <person name="Rouze P."/>
            <person name="Simmons M.P."/>
            <person name="Aerts A.L."/>
            <person name="Allen A.E."/>
            <person name="Cuvelier M.L."/>
            <person name="Derelle E."/>
            <person name="Everett M.V."/>
            <person name="Foulon E."/>
            <person name="Grimwood J."/>
            <person name="Gundlach H."/>
            <person name="Henrissat B."/>
            <person name="Napoli C."/>
            <person name="McDonald S.M."/>
            <person name="Parker M.S."/>
            <person name="Rombauts S."/>
            <person name="Salamov A."/>
            <person name="Von Dassow P."/>
            <person name="Badger J.H."/>
            <person name="Coutinho P.M."/>
            <person name="Demir E."/>
            <person name="Dubchak I."/>
            <person name="Gentemann C."/>
            <person name="Eikrem W."/>
            <person name="Gready J.E."/>
            <person name="John U."/>
            <person name="Lanier W."/>
            <person name="Lindquist E.A."/>
            <person name="Lucas S."/>
            <person name="Mayer K.F."/>
            <person name="Moreau H."/>
            <person name="Not F."/>
            <person name="Otillar R."/>
            <person name="Panaud O."/>
            <person name="Pangilinan J."/>
            <person name="Paulsen I."/>
            <person name="Piegu B."/>
            <person name="Poliakov A."/>
            <person name="Robbens S."/>
            <person name="Schmutz J."/>
            <person name="Toulza E."/>
            <person name="Wyss T."/>
            <person name="Zelensky A."/>
            <person name="Zhou K."/>
            <person name="Armbrust E.V."/>
            <person name="Bhattacharya D."/>
            <person name="Goodenough U.W."/>
            <person name="Van de Peer Y."/>
            <person name="Grigoriev I.V."/>
        </authorList>
    </citation>
    <scope>NUCLEOTIDE SEQUENCE [LARGE SCALE GENOMIC DNA]</scope>
    <source>
        <strain evidence="8">RCC299 / NOUM17</strain>
    </source>
</reference>
<dbReference type="InterPro" id="IPR001878">
    <property type="entry name" value="Znf_CCHC"/>
</dbReference>
<evidence type="ECO:0000256" key="3">
    <source>
        <dbReference type="PROSITE-ProRule" id="PRU00047"/>
    </source>
</evidence>